<protein>
    <submittedName>
        <fullName evidence="3">Uncharacterized protein</fullName>
    </submittedName>
</protein>
<dbReference type="STRING" id="751945.Theos_0847"/>
<gene>
    <name evidence="3" type="ORF">Theos_0847</name>
</gene>
<organism evidence="3 4">
    <name type="scientific">Thermus oshimai JL-2</name>
    <dbReference type="NCBI Taxonomy" id="751945"/>
    <lineage>
        <taxon>Bacteria</taxon>
        <taxon>Thermotogati</taxon>
        <taxon>Deinococcota</taxon>
        <taxon>Deinococci</taxon>
        <taxon>Thermales</taxon>
        <taxon>Thermaceae</taxon>
        <taxon>Thermus</taxon>
    </lineage>
</organism>
<feature type="signal peptide" evidence="2">
    <location>
        <begin position="1"/>
        <end position="23"/>
    </location>
</feature>
<keyword evidence="2" id="KW-0732">Signal</keyword>
<accession>K7QWJ8</accession>
<sequence length="1765" mass="192232">MRKGLALLLLSAWALGQSLTLKATVPGAELGWAVTGFEAWLLPEGGPVKVEVYSPGFDPTDYRSALKGQEELGDERYDGGQGEVEALFRLERRGEVLREARFGVEPHRWVTLWEGPLPQEPHLLSSAFKGLGKNAFVYRISGARLVLDDAPQLLDVYGIGLTLRQLPPERGGWVELLALEAERPFTVHFYDEDGPQELESQAVYPGFEETRPVSGDLEWIPYTLRQAGVVRFLFRQPPTAKQYSNTLAFRAEACLEALPGRFKAVPPGRVETSVVDPQGNPLPLPIEAEGRRFRPELPPGHRLLQVEGEGAVRIGEGWAEVGCPGGKVRFVVEPPKATLEVEALLLLQDRTLPARLTLHVNGTPQRLEGQARLDLQPGRHTLRWETPGLIPLDPLPQEVSLAPRETQRLQVRFRPQVDLTLEPKHQEVRRGERGRLTLQATTPYPGLLPAELALDLPPELTPLGPTRLSGPLGAGRPLTLEVPFRAENGGSLLARGSLLPYGLERTAEVRVFLPAALTLKKEALTPEVPAGGEARFGLTVANEGDEPAQATLIDRFLDKEVRIEVALGPKESRTYTLAFPLPESAQGTLVNQAQLGQLKAEASVRVLRPEARLAREQAHRVYLPGEVVEVRLRVKNPGEAPLRYRLTDRCPDGFTPLSQPTFEGLLSPGEERVHTYRLRVEFGPEVEGVCQAELTGNAERRQAQTPIARRLLKLSKVAEPARILEGGEGRFLLWVENPADHEVEVKLRDVPDPALGLLLEEKILRLAPGEVWKGEVPFRAPAPGRYRNTLQAQIGEALATFPAEAVVESLPLLVPERISTLSLRYQVEGPGGSLLLAHTPPEGSAYIPGSARLNGLPLEDPRRLEDGRLAWRLPFPGGKAQGEVTYQVRHQRALPPLSEPQLTLVALDREIPLKGTLTLKDYERGRPLEGERPGLIREPKEGAILGERARLVVQAPMGPIEVLLNGKPVPKELLGEAQYDERAGVQRLAYYGLPLEEGRNILEVVTPGAYDRVEVFRPGSPVKLVAEPVRAVADGRTPLEFRLKAVDALGLPSGFGFVTLEADPEPIAADASPLEPGYQVLLKDGVAQVLLKPLPTPREVALRYRFGRLEGSLTLQPKGPTSTLWLAQASLTLGYDLAQGQPYLQGLGRAYGEGPLLRGSFQGALDTTGDLARTPDPRFLPLTGSGTEAKRPLASDDPVAFRYTEGGLALSYERAPLGPNLPEATALRLRALGPLEAEAFLGLLPMGRVEEEIVPDGGSSYRLRFLPKPGSLALYLREGARETLLQEGKDYILDRATGHLHLARPLLPFTSDFAPVRLLAVYAPESASREALAYGLSAGYKEGAFRARLGAAYYEGWRFGGEVGYEAGGNRALLTYRQEEGKPPTFGLTLAYREGPLEARGDLRYAFGNAPEGQARLAYDLGPLALALEQSGPKTALAAEAKLGGPFRAGAGVGYDWGLKSTFLLARLAYQEGEDRLALSYYTPGEGELSARFGLAPGLFLEGGLRYREELAGSLGLKSTLGGANLALSYELPTASGEGNRARFGLEAPLPLNERWSLNLTAGLAYKLDTEEGQSALGLGLRYRTEDFVATLAGEWASGRLLFRAGAAGTPAEDQALALDLTLEALPETKLGFSVSYALWAEGFTLLTHHLYKEGTLEGQTMANLHGRDFSVRPSLLYRYPFGDLEGSALEVGLGGTYLFGAFGFGGNLYYGFLPLLGEGSGAFSLEGTWRALEGFWLSLGYTFGETAFRRPGPYLRLDLFGGGR</sequence>
<dbReference type="Proteomes" id="UP000000211">
    <property type="component" value="Chromosome"/>
</dbReference>
<feature type="region of interest" description="Disordered" evidence="1">
    <location>
        <begin position="1170"/>
        <end position="1191"/>
    </location>
</feature>
<evidence type="ECO:0000313" key="3">
    <source>
        <dbReference type="EMBL" id="AFV75903.1"/>
    </source>
</evidence>
<feature type="chain" id="PRO_5003909822" evidence="2">
    <location>
        <begin position="24"/>
        <end position="1765"/>
    </location>
</feature>
<name>K7QWJ8_THEOS</name>
<evidence type="ECO:0000256" key="1">
    <source>
        <dbReference type="SAM" id="MobiDB-lite"/>
    </source>
</evidence>
<dbReference type="RefSeq" id="WP_016329095.1">
    <property type="nucleotide sequence ID" value="NC_019386.1"/>
</dbReference>
<reference evidence="3 4" key="1">
    <citation type="journal article" date="2013" name="Genome Announc.">
        <title>Whole Genome Sequencing of Thermus oshimai JL-2 and Thermus thermophilus JL-18, Incomplete Denitrifiers from the United States Great Basin.</title>
        <authorList>
            <person name="Murugapiran S.K."/>
            <person name="Huntemann M."/>
            <person name="Wei C.L."/>
            <person name="Han J."/>
            <person name="Detter J.C."/>
            <person name="Han C.S."/>
            <person name="Erkkila T.H."/>
            <person name="Teshima H."/>
            <person name="Chen A."/>
            <person name="Kyrpides N."/>
            <person name="Mavrommatis K."/>
            <person name="Markowitz V."/>
            <person name="Szeto E."/>
            <person name="Ivanova N."/>
            <person name="Pagani I."/>
            <person name="Lam J."/>
            <person name="McDonald A.I."/>
            <person name="Dodsworth J.A."/>
            <person name="Pati A."/>
            <person name="Goodwin L."/>
            <person name="Peters L."/>
            <person name="Pitluck S."/>
            <person name="Woyke T."/>
            <person name="Hedlund B.P."/>
        </authorList>
    </citation>
    <scope>NUCLEOTIDE SEQUENCE</scope>
    <source>
        <strain evidence="3 4">JL-2</strain>
    </source>
</reference>
<evidence type="ECO:0000313" key="4">
    <source>
        <dbReference type="Proteomes" id="UP000000211"/>
    </source>
</evidence>
<proteinExistence type="predicted"/>
<keyword evidence="4" id="KW-1185">Reference proteome</keyword>
<evidence type="ECO:0000256" key="2">
    <source>
        <dbReference type="SAM" id="SignalP"/>
    </source>
</evidence>
<dbReference type="PATRIC" id="fig|751945.3.peg.836"/>
<dbReference type="HOGENOM" id="CLU_244843_0_0_0"/>
<dbReference type="eggNOG" id="COG4625">
    <property type="taxonomic scope" value="Bacteria"/>
</dbReference>
<dbReference type="KEGG" id="tos:Theos_0847"/>
<dbReference type="EMBL" id="CP003249">
    <property type="protein sequence ID" value="AFV75903.1"/>
    <property type="molecule type" value="Genomic_DNA"/>
</dbReference>